<protein>
    <submittedName>
        <fullName evidence="2">Uncharacterized protein</fullName>
    </submittedName>
</protein>
<dbReference type="AlphaFoldDB" id="A0A9Q1EDL9"/>
<name>A0A9Q1EDL9_SYNKA</name>
<proteinExistence type="predicted"/>
<organism evidence="2 3">
    <name type="scientific">Synaphobranchus kaupii</name>
    <name type="common">Kaup's arrowtooth eel</name>
    <dbReference type="NCBI Taxonomy" id="118154"/>
    <lineage>
        <taxon>Eukaryota</taxon>
        <taxon>Metazoa</taxon>
        <taxon>Chordata</taxon>
        <taxon>Craniata</taxon>
        <taxon>Vertebrata</taxon>
        <taxon>Euteleostomi</taxon>
        <taxon>Actinopterygii</taxon>
        <taxon>Neopterygii</taxon>
        <taxon>Teleostei</taxon>
        <taxon>Anguilliformes</taxon>
        <taxon>Synaphobranchidae</taxon>
        <taxon>Synaphobranchus</taxon>
    </lineage>
</organism>
<evidence type="ECO:0000313" key="2">
    <source>
        <dbReference type="EMBL" id="KAJ8336878.1"/>
    </source>
</evidence>
<accession>A0A9Q1EDL9</accession>
<gene>
    <name evidence="2" type="ORF">SKAU_G00380980</name>
</gene>
<feature type="compositionally biased region" description="Pro residues" evidence="1">
    <location>
        <begin position="167"/>
        <end position="185"/>
    </location>
</feature>
<dbReference type="EMBL" id="JAINUF010000019">
    <property type="protein sequence ID" value="KAJ8336878.1"/>
    <property type="molecule type" value="Genomic_DNA"/>
</dbReference>
<feature type="region of interest" description="Disordered" evidence="1">
    <location>
        <begin position="63"/>
        <end position="82"/>
    </location>
</feature>
<reference evidence="2" key="1">
    <citation type="journal article" date="2023" name="Science">
        <title>Genome structures resolve the early diversification of teleost fishes.</title>
        <authorList>
            <person name="Parey E."/>
            <person name="Louis A."/>
            <person name="Montfort J."/>
            <person name="Bouchez O."/>
            <person name="Roques C."/>
            <person name="Iampietro C."/>
            <person name="Lluch J."/>
            <person name="Castinel A."/>
            <person name="Donnadieu C."/>
            <person name="Desvignes T."/>
            <person name="Floi Bucao C."/>
            <person name="Jouanno E."/>
            <person name="Wen M."/>
            <person name="Mejri S."/>
            <person name="Dirks R."/>
            <person name="Jansen H."/>
            <person name="Henkel C."/>
            <person name="Chen W.J."/>
            <person name="Zahm M."/>
            <person name="Cabau C."/>
            <person name="Klopp C."/>
            <person name="Thompson A.W."/>
            <person name="Robinson-Rechavi M."/>
            <person name="Braasch I."/>
            <person name="Lecointre G."/>
            <person name="Bobe J."/>
            <person name="Postlethwait J.H."/>
            <person name="Berthelot C."/>
            <person name="Roest Crollius H."/>
            <person name="Guiguen Y."/>
        </authorList>
    </citation>
    <scope>NUCLEOTIDE SEQUENCE</scope>
    <source>
        <strain evidence="2">WJC10195</strain>
    </source>
</reference>
<comment type="caution">
    <text evidence="2">The sequence shown here is derived from an EMBL/GenBank/DDBJ whole genome shotgun (WGS) entry which is preliminary data.</text>
</comment>
<dbReference type="Proteomes" id="UP001152622">
    <property type="component" value="Chromosome 19"/>
</dbReference>
<evidence type="ECO:0000313" key="3">
    <source>
        <dbReference type="Proteomes" id="UP001152622"/>
    </source>
</evidence>
<evidence type="ECO:0000256" key="1">
    <source>
        <dbReference type="SAM" id="MobiDB-lite"/>
    </source>
</evidence>
<feature type="region of interest" description="Disordered" evidence="1">
    <location>
        <begin position="131"/>
        <end position="209"/>
    </location>
</feature>
<keyword evidence="3" id="KW-1185">Reference proteome</keyword>
<sequence>MKIDLNLKLVDVDVVQRPLAARPGSPTAAAAPTTTRLPRLGFRSGRRSGLNAVLSRESGPWCKYQRGSGSPPVSGASWRASKPGELVLSSSAAGDSPHGGGSERGRAAQCRALTVRQRKAADLPEAGRRGLTCPLSARRPDTPPAFRRGLNPRITGCQETPVLLQPRPVPPPLKPPDPPPNPSFPVLPRCRSPVRSDLGRAAPTAVTFV</sequence>